<sequence>MTRYQLPDTTDLIRLGEPHEHAITVYAETSPGPDLREHSLLQAKSAVDRALRTVRDRGARHGAVGQLRDRWAEIAESDLWLRLSRSLAVFIAEDFHEVYVLPNALQSQSQVGAYFDIGQLVRAASARQEAFALTLSANGWNLLRATATTRAESLPLTGAHPADAADATNRATLRDRDHVGRLVGDEGRKLLLETYAKRVAEAVESELALVDPSSTVPLFLFATDPLLDMYRSMDHKREIVAVPGAADALRPDQIDTGIRQGLSALNARRSNARVEEIGNGVARGLVATDLVDIGRAAVAGAVSTLVYDFTVDIMGRLNDANGRVTYDDGGYDLLSRIAVIVLDKGGEVIAVRPEEITADIWSGTALAALRFPLS</sequence>
<evidence type="ECO:0000313" key="2">
    <source>
        <dbReference type="Proteomes" id="UP000036513"/>
    </source>
</evidence>
<keyword evidence="2" id="KW-1185">Reference proteome</keyword>
<comment type="caution">
    <text evidence="1">The sequence shown here is derived from an EMBL/GenBank/DDBJ whole genome shotgun (WGS) entry which is preliminary data.</text>
</comment>
<name>A0A0J6WLA0_9MYCO</name>
<dbReference type="InterPro" id="IPR041638">
    <property type="entry name" value="BaeRF_family11"/>
</dbReference>
<dbReference type="Proteomes" id="UP000036513">
    <property type="component" value="Unassembled WGS sequence"/>
</dbReference>
<organism evidence="1 2">
    <name type="scientific">Mycolicibacterium chlorophenolicum</name>
    <dbReference type="NCBI Taxonomy" id="37916"/>
    <lineage>
        <taxon>Bacteria</taxon>
        <taxon>Bacillati</taxon>
        <taxon>Actinomycetota</taxon>
        <taxon>Actinomycetes</taxon>
        <taxon>Mycobacteriales</taxon>
        <taxon>Mycobacteriaceae</taxon>
        <taxon>Mycolicibacterium</taxon>
    </lineage>
</organism>
<dbReference type="EMBL" id="JYNL01000008">
    <property type="protein sequence ID" value="KMO82808.1"/>
    <property type="molecule type" value="Genomic_DNA"/>
</dbReference>
<proteinExistence type="predicted"/>
<accession>A0A0J6WLA0</accession>
<dbReference type="Pfam" id="PF18855">
    <property type="entry name" value="baeRF_family11"/>
    <property type="match status" value="1"/>
</dbReference>
<gene>
    <name evidence="1" type="ORF">MCHLDSM_00688</name>
</gene>
<dbReference type="RefSeq" id="WP_048468880.1">
    <property type="nucleotide sequence ID" value="NZ_JYNL01000008.1"/>
</dbReference>
<dbReference type="STRING" id="37916.MCHLDSM_00688"/>
<protein>
    <submittedName>
        <fullName evidence="1">Uncharacterized protein</fullName>
    </submittedName>
</protein>
<reference evidence="1 2" key="1">
    <citation type="journal article" date="2015" name="Genome Biol. Evol.">
        <title>Characterization of Three Mycobacterium spp. with Potential Use in Bioremediation by Genome Sequencing and Comparative Genomics.</title>
        <authorList>
            <person name="Das S."/>
            <person name="Pettersson B.M."/>
            <person name="Behra P.R."/>
            <person name="Ramesh M."/>
            <person name="Dasgupta S."/>
            <person name="Bhattacharya A."/>
            <person name="Kirsebom L.A."/>
        </authorList>
    </citation>
    <scope>NUCLEOTIDE SEQUENCE [LARGE SCALE GENOMIC DNA]</scope>
    <source>
        <strain evidence="1 2">DSM 43826</strain>
    </source>
</reference>
<dbReference type="PATRIC" id="fig|37916.4.peg.742"/>
<dbReference type="AlphaFoldDB" id="A0A0J6WLA0"/>
<evidence type="ECO:0000313" key="1">
    <source>
        <dbReference type="EMBL" id="KMO82808.1"/>
    </source>
</evidence>